<evidence type="ECO:0000256" key="13">
    <source>
        <dbReference type="ARBA" id="ARBA00023136"/>
    </source>
</evidence>
<evidence type="ECO:0000256" key="5">
    <source>
        <dbReference type="ARBA" id="ARBA00022553"/>
    </source>
</evidence>
<dbReference type="InterPro" id="IPR029016">
    <property type="entry name" value="GAF-like_dom_sf"/>
</dbReference>
<evidence type="ECO:0000256" key="1">
    <source>
        <dbReference type="ARBA" id="ARBA00000085"/>
    </source>
</evidence>
<dbReference type="EMBL" id="JADOES010000002">
    <property type="protein sequence ID" value="MBT9314047.1"/>
    <property type="molecule type" value="Genomic_DNA"/>
</dbReference>
<reference evidence="17" key="2">
    <citation type="journal article" date="2021" name="Mar. Drugs">
        <title>Genome Reduction and Secondary Metabolism of the Marine Sponge-Associated Cyanobacterium Leptothoe.</title>
        <authorList>
            <person name="Konstantinou D."/>
            <person name="Popin R.V."/>
            <person name="Fewer D.P."/>
            <person name="Sivonen K."/>
            <person name="Gkelis S."/>
        </authorList>
    </citation>
    <scope>NUCLEOTIDE SEQUENCE</scope>
    <source>
        <strain evidence="17">TAU-MAC 1115</strain>
    </source>
</reference>
<dbReference type="InterPro" id="IPR011009">
    <property type="entry name" value="Kinase-like_dom_sf"/>
</dbReference>
<evidence type="ECO:0000256" key="7">
    <source>
        <dbReference type="ARBA" id="ARBA00022692"/>
    </source>
</evidence>
<dbReference type="SUPFAM" id="SSF47384">
    <property type="entry name" value="Homodimeric domain of signal transducing histidine kinase"/>
    <property type="match status" value="1"/>
</dbReference>
<reference evidence="17" key="1">
    <citation type="submission" date="2020-11" db="EMBL/GenBank/DDBJ databases">
        <authorList>
            <person name="Konstantinou D."/>
            <person name="Gkelis S."/>
            <person name="Popin R."/>
            <person name="Fewer D."/>
            <person name="Sivonen K."/>
        </authorList>
    </citation>
    <scope>NUCLEOTIDE SEQUENCE</scope>
    <source>
        <strain evidence="17">TAU-MAC 1115</strain>
    </source>
</reference>
<dbReference type="SUPFAM" id="SSF55781">
    <property type="entry name" value="GAF domain-like"/>
    <property type="match status" value="1"/>
</dbReference>
<dbReference type="SMART" id="SM00387">
    <property type="entry name" value="HATPase_c"/>
    <property type="match status" value="1"/>
</dbReference>
<dbReference type="CDD" id="cd16922">
    <property type="entry name" value="HATPase_EvgS-ArcB-TorS-like"/>
    <property type="match status" value="1"/>
</dbReference>
<dbReference type="PANTHER" id="PTHR43642">
    <property type="entry name" value="HYBRID SIGNAL TRANSDUCTION HISTIDINE KINASE G"/>
    <property type="match status" value="1"/>
</dbReference>
<keyword evidence="18" id="KW-1185">Reference proteome</keyword>
<evidence type="ECO:0000256" key="3">
    <source>
        <dbReference type="ARBA" id="ARBA00006402"/>
    </source>
</evidence>
<dbReference type="InterPro" id="IPR003018">
    <property type="entry name" value="GAF"/>
</dbReference>
<dbReference type="RefSeq" id="WP_215607117.1">
    <property type="nucleotide sequence ID" value="NZ_JADOES010000002.1"/>
</dbReference>
<evidence type="ECO:0000256" key="8">
    <source>
        <dbReference type="ARBA" id="ARBA00022741"/>
    </source>
</evidence>
<dbReference type="FunFam" id="3.30.565.10:FF:000010">
    <property type="entry name" value="Sensor histidine kinase RcsC"/>
    <property type="match status" value="1"/>
</dbReference>
<dbReference type="Gene3D" id="1.10.287.130">
    <property type="match status" value="1"/>
</dbReference>
<dbReference type="Gene3D" id="3.40.50.300">
    <property type="entry name" value="P-loop containing nucleotide triphosphate hydrolases"/>
    <property type="match status" value="1"/>
</dbReference>
<comment type="subcellular location">
    <subcellularLocation>
        <location evidence="2">Membrane</location>
    </subcellularLocation>
</comment>
<dbReference type="InterPro" id="IPR036097">
    <property type="entry name" value="HisK_dim/P_sf"/>
</dbReference>
<dbReference type="CDD" id="cd14014">
    <property type="entry name" value="STKc_PknB_like"/>
    <property type="match status" value="1"/>
</dbReference>
<proteinExistence type="inferred from homology"/>
<evidence type="ECO:0000313" key="17">
    <source>
        <dbReference type="EMBL" id="MBT9314047.1"/>
    </source>
</evidence>
<evidence type="ECO:0000256" key="12">
    <source>
        <dbReference type="ARBA" id="ARBA00023012"/>
    </source>
</evidence>
<dbReference type="Pfam" id="PF02518">
    <property type="entry name" value="HATPase_c"/>
    <property type="match status" value="1"/>
</dbReference>
<comment type="catalytic activity">
    <reaction evidence="1">
        <text>ATP + protein L-histidine = ADP + protein N-phospho-L-histidine.</text>
        <dbReference type="EC" id="2.7.13.3"/>
    </reaction>
</comment>
<dbReference type="PANTHER" id="PTHR43642:SF1">
    <property type="entry name" value="HYBRID SIGNAL TRANSDUCTION HISTIDINE KINASE G"/>
    <property type="match status" value="1"/>
</dbReference>
<comment type="caution">
    <text evidence="17">The sequence shown here is derived from an EMBL/GenBank/DDBJ whole genome shotgun (WGS) entry which is preliminary data.</text>
</comment>
<evidence type="ECO:0000256" key="9">
    <source>
        <dbReference type="ARBA" id="ARBA00022777"/>
    </source>
</evidence>
<dbReference type="PRINTS" id="PR00344">
    <property type="entry name" value="BCTRLSENSOR"/>
</dbReference>
<feature type="domain" description="Protein kinase" evidence="15">
    <location>
        <begin position="7"/>
        <end position="294"/>
    </location>
</feature>
<protein>
    <recommendedName>
        <fullName evidence="14">Circadian input-output histidine kinase CikA</fullName>
        <ecNumber evidence="4">2.7.13.3</ecNumber>
    </recommendedName>
</protein>
<dbReference type="Gene3D" id="3.30.565.10">
    <property type="entry name" value="Histidine kinase-like ATPase, C-terminal domain"/>
    <property type="match status" value="1"/>
</dbReference>
<dbReference type="Pfam" id="PF13191">
    <property type="entry name" value="AAA_16"/>
    <property type="match status" value="1"/>
</dbReference>
<gene>
    <name evidence="17" type="ORF">IXB50_01240</name>
</gene>
<evidence type="ECO:0000256" key="11">
    <source>
        <dbReference type="ARBA" id="ARBA00022989"/>
    </source>
</evidence>
<keyword evidence="5" id="KW-0597">Phosphoprotein</keyword>
<dbReference type="PROSITE" id="PS50109">
    <property type="entry name" value="HIS_KIN"/>
    <property type="match status" value="1"/>
</dbReference>
<comment type="similarity">
    <text evidence="3">In the N-terminal section; belongs to the phytochrome family.</text>
</comment>
<evidence type="ECO:0000259" key="15">
    <source>
        <dbReference type="PROSITE" id="PS50011"/>
    </source>
</evidence>
<keyword evidence="11" id="KW-1133">Transmembrane helix</keyword>
<dbReference type="Pfam" id="PF00069">
    <property type="entry name" value="Pkinase"/>
    <property type="match status" value="1"/>
</dbReference>
<dbReference type="SUPFAM" id="SSF55874">
    <property type="entry name" value="ATPase domain of HSP90 chaperone/DNA topoisomerase II/histidine kinase"/>
    <property type="match status" value="1"/>
</dbReference>
<evidence type="ECO:0000313" key="18">
    <source>
        <dbReference type="Proteomes" id="UP000717364"/>
    </source>
</evidence>
<evidence type="ECO:0000256" key="6">
    <source>
        <dbReference type="ARBA" id="ARBA00022679"/>
    </source>
</evidence>
<dbReference type="SUPFAM" id="SSF56112">
    <property type="entry name" value="Protein kinase-like (PK-like)"/>
    <property type="match status" value="1"/>
</dbReference>
<dbReference type="InterPro" id="IPR000719">
    <property type="entry name" value="Prot_kinase_dom"/>
</dbReference>
<dbReference type="SUPFAM" id="SSF52540">
    <property type="entry name" value="P-loop containing nucleoside triphosphate hydrolases"/>
    <property type="match status" value="1"/>
</dbReference>
<dbReference type="Pfam" id="PF01590">
    <property type="entry name" value="GAF"/>
    <property type="match status" value="1"/>
</dbReference>
<sequence length="1880" mass="210009">MLQSSPYHIHAKLHESAHALVYRATMQADTQGLKDKTSVIIKQLRQEYPPPKVLARFRQEYDIIHYLTDSVRNQSDHDHATSSPDAAQFIIQAYGLEPYGKTQAIILEDFGGESLRSHLKAGPMPLQVFLPLAIKIAQALGYIHNANVIHKDINPANIVFNAASGQVKIIDFGIATQLPQTSIRLERSDVVEGTLAYISPEQTGRMNRFLDYRTDFYSLGVTFYELLTQRLPFWANDRLELLHQHLAQAPPSLQEHCPEIPTVVANIVSKLLQKTAEDRYQSAQGLQADLERCLDQLETTGTVQSFTLASQDRSHQLRIPQKLYGRSAEVDQLLQIFDQVTQTEKTALLLVTGKSGIGKSALVQEIHKPITERKGYFITGKFNQLQRDTPYSAVTDAFKNLIRLLLTEDEARLQDWKAKLTQALGKNGQVIVEVIPDLALILGPQPAVAQLGPTETRNRFNLVFQRFIQVFSDRTHPLVIFLDDLQWADTASLQLIQLILTNPELKSHLLIGAYRDNEVSSTHPLMHTLQALQDEGLQVHELTLSPLSVTHIQTLLTETFRCDHPATVLPLAQLITVKTNGNPFFINEFLKTLATDNLLYFSPRQGQWQWDIPTIQAQNITDNVVELMMAKLQKLPHPTQQVLWDAACIGTTFELHTLTIVSGKTASELAQSLMIAVRAGLILTTSDPDVGLLIQDYRFLHDRVHQAAYDAMDDTQKQQRHLSIGQLLKQTTPEAEWNEKLPDIVRHLNLGRTQNTQADFPLDLAQLNLKAAQKAKGAIAYEPAHTYLCIGLECLPVASWQDHYPLTLALHQAQAEVEYLLGNFDVSRQILETVLEQGKTVIERAEAYNLLVVQSTVQTEYAMALEYGRQALKLFDIDFPEDNFTAAFNQGYRQIQTQLGSRSIRALIDLPEIVEPEQKLAVKILSNLGSAAYRYNQTIWQIVVVLSINLFLKYGNVAESCYGYSNYGTLLGSVLKNYGDSYDACEVALALSERYDDLTQQSRACFILSNFVHSWVKHVNQADAINQTGAQAGLESGELQYVGYTISYRVSNLFFQGKNLEELATELQKSLQFCRQHKNQWAIDALRGYELALEQLLTTAGEGHPLLTTHPDGETYGQTCQANKSFSGLCRYYILQAIVGYLAGQFDQALNYARQAKEHQSYILGVVSNAELTLYTTLILMQLYPDAAPQQQTDYLAEITTLQQELQGWADSCPDNFLHKVWLVEAELARLHNRPWHAYEHYDRAISAAAAQGFVQEEGLTNELAARFWLAQGKREFAQSYLRKAQYAYQLWGAQAKVKQLQQRYPNLLATPTQTTRSSIFNAQSTAVEFSLSSGTETLDFQSLLKATQSIGQEIVLEKLLSQLMTVVMENAGAQTAHLILETQGQFTIEATGEINTPIRVLMGVPLAGRIPMGLFNYVVRTQNSVVLANAIAPDAAEQFADFAQDPYIQQHQLKSVLCTPLVHQGKLIGVLYLENNLVESAFTHDRLQVLSLLSTQIAISLENSQLYTTLEQKVAERTVELKFARDEAEMASQAKGKFLANMSHELRTPLNSIIGFSQIMARDADLTETHQKRLNLIRHSGEHLLNLINDILELSKLEAGKQPLNESLFEIGQLTETIQALFQLRVEQKGLQFFIETAPDVPHQFIGDEKKIRQVLLNLLSNALKFTNQGHIGVRVRPCLEVNQPCLEFSVEDTGEGIAADELPKLFVPFEQTDSGTKSKTGTGLGLSISEQFVKLMGGEFRVTSQLGQGTVFAFTVQSQSTAEELESLPPEIIPEVILDPAVPAINRAAAPTVQALGDLAQGTNDLVPSSAIIQALSTMPAGWLTDIKQASQRLNGRQVMKLLDQLPESDVAVANHLKELAENYDYAQLTALLSADLA</sequence>
<evidence type="ECO:0000256" key="10">
    <source>
        <dbReference type="ARBA" id="ARBA00022840"/>
    </source>
</evidence>
<dbReference type="GO" id="GO:0005524">
    <property type="term" value="F:ATP binding"/>
    <property type="evidence" value="ECO:0007669"/>
    <property type="project" value="UniProtKB-KW"/>
</dbReference>
<dbReference type="InterPro" id="IPR041664">
    <property type="entry name" value="AAA_16"/>
</dbReference>
<dbReference type="InterPro" id="IPR003594">
    <property type="entry name" value="HATPase_dom"/>
</dbReference>
<accession>A0A947DB69</accession>
<dbReference type="InterPro" id="IPR003661">
    <property type="entry name" value="HisK_dim/P_dom"/>
</dbReference>
<keyword evidence="8" id="KW-0547">Nucleotide-binding</keyword>
<dbReference type="GO" id="GO:0000155">
    <property type="term" value="F:phosphorelay sensor kinase activity"/>
    <property type="evidence" value="ECO:0007669"/>
    <property type="project" value="InterPro"/>
</dbReference>
<evidence type="ECO:0000256" key="4">
    <source>
        <dbReference type="ARBA" id="ARBA00012438"/>
    </source>
</evidence>
<evidence type="ECO:0000259" key="16">
    <source>
        <dbReference type="PROSITE" id="PS50109"/>
    </source>
</evidence>
<dbReference type="Pfam" id="PF00512">
    <property type="entry name" value="HisKA"/>
    <property type="match status" value="1"/>
</dbReference>
<dbReference type="SMART" id="SM00065">
    <property type="entry name" value="GAF"/>
    <property type="match status" value="1"/>
</dbReference>
<dbReference type="Gene3D" id="1.10.510.10">
    <property type="entry name" value="Transferase(Phosphotransferase) domain 1"/>
    <property type="match status" value="1"/>
</dbReference>
<dbReference type="PROSITE" id="PS50011">
    <property type="entry name" value="PROTEIN_KINASE_DOM"/>
    <property type="match status" value="1"/>
</dbReference>
<organism evidence="17 18">
    <name type="scientific">Leptothoe spongobia TAU-MAC 1115</name>
    <dbReference type="NCBI Taxonomy" id="1967444"/>
    <lineage>
        <taxon>Bacteria</taxon>
        <taxon>Bacillati</taxon>
        <taxon>Cyanobacteriota</taxon>
        <taxon>Cyanophyceae</taxon>
        <taxon>Nodosilineales</taxon>
        <taxon>Cymatolegaceae</taxon>
        <taxon>Leptothoe</taxon>
        <taxon>Leptothoe spongobia</taxon>
    </lineage>
</organism>
<keyword evidence="12" id="KW-0902">Two-component regulatory system</keyword>
<evidence type="ECO:0000256" key="2">
    <source>
        <dbReference type="ARBA" id="ARBA00004370"/>
    </source>
</evidence>
<keyword evidence="10" id="KW-0067">ATP-binding</keyword>
<dbReference type="InterPro" id="IPR027417">
    <property type="entry name" value="P-loop_NTPase"/>
</dbReference>
<name>A0A947DB69_9CYAN</name>
<dbReference type="InterPro" id="IPR036890">
    <property type="entry name" value="HATPase_C_sf"/>
</dbReference>
<keyword evidence="6" id="KW-0808">Transferase</keyword>
<dbReference type="SMART" id="SM00388">
    <property type="entry name" value="HisKA"/>
    <property type="match status" value="1"/>
</dbReference>
<keyword evidence="7" id="KW-0812">Transmembrane</keyword>
<keyword evidence="9" id="KW-0418">Kinase</keyword>
<keyword evidence="13" id="KW-0472">Membrane</keyword>
<feature type="domain" description="Histidine kinase" evidence="16">
    <location>
        <begin position="1542"/>
        <end position="1762"/>
    </location>
</feature>
<dbReference type="GO" id="GO:0016020">
    <property type="term" value="C:membrane"/>
    <property type="evidence" value="ECO:0007669"/>
    <property type="project" value="UniProtKB-SubCell"/>
</dbReference>
<dbReference type="Gene3D" id="3.30.450.40">
    <property type="match status" value="1"/>
</dbReference>
<dbReference type="InterPro" id="IPR004358">
    <property type="entry name" value="Sig_transdc_His_kin-like_C"/>
</dbReference>
<dbReference type="Proteomes" id="UP000717364">
    <property type="component" value="Unassembled WGS sequence"/>
</dbReference>
<evidence type="ECO:0000256" key="14">
    <source>
        <dbReference type="ARBA" id="ARBA00074306"/>
    </source>
</evidence>
<dbReference type="InterPro" id="IPR053159">
    <property type="entry name" value="Hybrid_Histidine_Kinase"/>
</dbReference>
<dbReference type="InterPro" id="IPR005467">
    <property type="entry name" value="His_kinase_dom"/>
</dbReference>
<dbReference type="CDD" id="cd00082">
    <property type="entry name" value="HisKA"/>
    <property type="match status" value="1"/>
</dbReference>
<dbReference type="FunFam" id="1.10.287.130:FF:000004">
    <property type="entry name" value="Ethylene receptor 1"/>
    <property type="match status" value="1"/>
</dbReference>
<dbReference type="EC" id="2.7.13.3" evidence="4"/>